<organism evidence="2 3">
    <name type="scientific">Gymnopilus junonius</name>
    <name type="common">Spectacular rustgill mushroom</name>
    <name type="synonym">Gymnopilus spectabilis subsp. junonius</name>
    <dbReference type="NCBI Taxonomy" id="109634"/>
    <lineage>
        <taxon>Eukaryota</taxon>
        <taxon>Fungi</taxon>
        <taxon>Dikarya</taxon>
        <taxon>Basidiomycota</taxon>
        <taxon>Agaricomycotina</taxon>
        <taxon>Agaricomycetes</taxon>
        <taxon>Agaricomycetidae</taxon>
        <taxon>Agaricales</taxon>
        <taxon>Agaricineae</taxon>
        <taxon>Hymenogastraceae</taxon>
        <taxon>Gymnopilus</taxon>
    </lineage>
</organism>
<evidence type="ECO:0000313" key="3">
    <source>
        <dbReference type="Proteomes" id="UP000724874"/>
    </source>
</evidence>
<feature type="chain" id="PRO_5040512397" evidence="1">
    <location>
        <begin position="25"/>
        <end position="161"/>
    </location>
</feature>
<proteinExistence type="predicted"/>
<gene>
    <name evidence="2" type="ORF">CPB84DRAFT_1849627</name>
</gene>
<accession>A0A9P5TJH6</accession>
<dbReference type="Proteomes" id="UP000724874">
    <property type="component" value="Unassembled WGS sequence"/>
</dbReference>
<keyword evidence="3" id="KW-1185">Reference proteome</keyword>
<evidence type="ECO:0000256" key="1">
    <source>
        <dbReference type="SAM" id="SignalP"/>
    </source>
</evidence>
<comment type="caution">
    <text evidence="2">The sequence shown here is derived from an EMBL/GenBank/DDBJ whole genome shotgun (WGS) entry which is preliminary data.</text>
</comment>
<evidence type="ECO:0000313" key="2">
    <source>
        <dbReference type="EMBL" id="KAF8888385.1"/>
    </source>
</evidence>
<reference evidence="2" key="1">
    <citation type="submission" date="2020-11" db="EMBL/GenBank/DDBJ databases">
        <authorList>
            <consortium name="DOE Joint Genome Institute"/>
            <person name="Ahrendt S."/>
            <person name="Riley R."/>
            <person name="Andreopoulos W."/>
            <person name="LaButti K."/>
            <person name="Pangilinan J."/>
            <person name="Ruiz-duenas F.J."/>
            <person name="Barrasa J.M."/>
            <person name="Sanchez-Garcia M."/>
            <person name="Camarero S."/>
            <person name="Miyauchi S."/>
            <person name="Serrano A."/>
            <person name="Linde D."/>
            <person name="Babiker R."/>
            <person name="Drula E."/>
            <person name="Ayuso-Fernandez I."/>
            <person name="Pacheco R."/>
            <person name="Padilla G."/>
            <person name="Ferreira P."/>
            <person name="Barriuso J."/>
            <person name="Kellner H."/>
            <person name="Castanera R."/>
            <person name="Alfaro M."/>
            <person name="Ramirez L."/>
            <person name="Pisabarro A.G."/>
            <person name="Kuo A."/>
            <person name="Tritt A."/>
            <person name="Lipzen A."/>
            <person name="He G."/>
            <person name="Yan M."/>
            <person name="Ng V."/>
            <person name="Cullen D."/>
            <person name="Martin F."/>
            <person name="Rosso M.-N."/>
            <person name="Henrissat B."/>
            <person name="Hibbett D."/>
            <person name="Martinez A.T."/>
            <person name="Grigoriev I.V."/>
        </authorList>
    </citation>
    <scope>NUCLEOTIDE SEQUENCE</scope>
    <source>
        <strain evidence="2">AH 44721</strain>
    </source>
</reference>
<dbReference type="EMBL" id="JADNYJ010000085">
    <property type="protein sequence ID" value="KAF8888385.1"/>
    <property type="molecule type" value="Genomic_DNA"/>
</dbReference>
<feature type="signal peptide" evidence="1">
    <location>
        <begin position="1"/>
        <end position="24"/>
    </location>
</feature>
<sequence length="161" mass="16508">MKFNFAFSVNVLASVVAIVGASTASDVIADIVSIASGVTALNNAINEVPTTGSTAQNIMEIHSEMQALGESLGQGTADANASSEKHPSHSLNQMRERYEEAAFEVGGVVNVVKNDLNTLSVSASAFGAVVDSGMLDDWLAAVDEVKVNAAAAFASAVAAYD</sequence>
<dbReference type="OrthoDB" id="3485059at2759"/>
<name>A0A9P5TJH6_GYMJU</name>
<dbReference type="AlphaFoldDB" id="A0A9P5TJH6"/>
<keyword evidence="1" id="KW-0732">Signal</keyword>
<protein>
    <submittedName>
        <fullName evidence="2">Uncharacterized protein</fullName>
    </submittedName>
</protein>